<protein>
    <recommendedName>
        <fullName evidence="3">F-box domain-containing protein</fullName>
    </recommendedName>
</protein>
<dbReference type="EMBL" id="NHTK01005900">
    <property type="protein sequence ID" value="PPQ71796.1"/>
    <property type="molecule type" value="Genomic_DNA"/>
</dbReference>
<accession>A0A409VZV1</accession>
<name>A0A409VZV1_9AGAR</name>
<dbReference type="OrthoDB" id="2794758at2759"/>
<comment type="caution">
    <text evidence="1">The sequence shown here is derived from an EMBL/GenBank/DDBJ whole genome shotgun (WGS) entry which is preliminary data.</text>
</comment>
<keyword evidence="2" id="KW-1185">Reference proteome</keyword>
<sequence length="475" mass="53431">MTLSMSANDSAPVLPLEIIHQVFYQLHPHNDKTTLANCALIAPSLQSIAQERLYSSITLSYVLGWDKEYKYSAIDTQESVKLLRSLTNARHLANLVQRLEIRFSDNTLAYSNMKSASVTATFVTLDSIVGSLTCLRAFTVSSPRTIYWGTISDSHQLSIVEMLKANPLEELGILCFSHFPRALCGYSSTLKNLTITNIDEHGDPLDKDCDKQMSRSAKLDSLTIGWSADGPGVMTPITKFITSSTCALDISNLTTLNFATKGVESWDISPLLAMCSNTLTSLTITVPEEGEFIFQIWMPVISFADFLSTAYNKPSYPIVELYDLVSLSHLRINGRVLSRWIGSPRHPSEVFSYSTPWIGALLRTLPFDMTNSVDKDRRIEIFLDFIQVSSKSVTSLPWEELVDGILCHASPYNIKLHLSFEDYFLPQYAEPLGHGIFEDRIRILKEDVNLQRLGEDLVIDTTERFSTPTRRHPFY</sequence>
<organism evidence="1 2">
    <name type="scientific">Panaeolus cyanescens</name>
    <dbReference type="NCBI Taxonomy" id="181874"/>
    <lineage>
        <taxon>Eukaryota</taxon>
        <taxon>Fungi</taxon>
        <taxon>Dikarya</taxon>
        <taxon>Basidiomycota</taxon>
        <taxon>Agaricomycotina</taxon>
        <taxon>Agaricomycetes</taxon>
        <taxon>Agaricomycetidae</taxon>
        <taxon>Agaricales</taxon>
        <taxon>Agaricineae</taxon>
        <taxon>Galeropsidaceae</taxon>
        <taxon>Panaeolus</taxon>
    </lineage>
</organism>
<gene>
    <name evidence="1" type="ORF">CVT24_006148</name>
</gene>
<evidence type="ECO:0000313" key="2">
    <source>
        <dbReference type="Proteomes" id="UP000284842"/>
    </source>
</evidence>
<proteinExistence type="predicted"/>
<dbReference type="InParanoid" id="A0A409VZV1"/>
<evidence type="ECO:0000313" key="1">
    <source>
        <dbReference type="EMBL" id="PPQ71796.1"/>
    </source>
</evidence>
<evidence type="ECO:0008006" key="3">
    <source>
        <dbReference type="Google" id="ProtNLM"/>
    </source>
</evidence>
<dbReference type="AlphaFoldDB" id="A0A409VZV1"/>
<reference evidence="1 2" key="1">
    <citation type="journal article" date="2018" name="Evol. Lett.">
        <title>Horizontal gene cluster transfer increased hallucinogenic mushroom diversity.</title>
        <authorList>
            <person name="Reynolds H.T."/>
            <person name="Vijayakumar V."/>
            <person name="Gluck-Thaler E."/>
            <person name="Korotkin H.B."/>
            <person name="Matheny P.B."/>
            <person name="Slot J.C."/>
        </authorList>
    </citation>
    <scope>NUCLEOTIDE SEQUENCE [LARGE SCALE GENOMIC DNA]</scope>
    <source>
        <strain evidence="1 2">2629</strain>
    </source>
</reference>
<dbReference type="Proteomes" id="UP000284842">
    <property type="component" value="Unassembled WGS sequence"/>
</dbReference>